<dbReference type="OrthoDB" id="7691500at2"/>
<sequence>MSDHKHGSMNTDVQEKTFSGFIKASTWVAGLSIAVLIFMALVNS</sequence>
<dbReference type="Proteomes" id="UP000183982">
    <property type="component" value="Unassembled WGS sequence"/>
</dbReference>
<proteinExistence type="predicted"/>
<name>A0A1M6FDH6_9RHOB</name>
<dbReference type="Pfam" id="PF07835">
    <property type="entry name" value="COX4_pro_2"/>
    <property type="match status" value="1"/>
</dbReference>
<feature type="transmembrane region" description="Helical" evidence="1">
    <location>
        <begin position="21"/>
        <end position="42"/>
    </location>
</feature>
<evidence type="ECO:0000259" key="2">
    <source>
        <dbReference type="Pfam" id="PF07835"/>
    </source>
</evidence>
<dbReference type="SUPFAM" id="SSF81469">
    <property type="entry name" value="Bacterial aa3 type cytochrome c oxidase subunit IV"/>
    <property type="match status" value="1"/>
</dbReference>
<evidence type="ECO:0000313" key="3">
    <source>
        <dbReference type="EMBL" id="SHI95790.1"/>
    </source>
</evidence>
<feature type="domain" description="Cytochrome c oxidase subunit IV bacterial aa3 type" evidence="2">
    <location>
        <begin position="4"/>
        <end position="43"/>
    </location>
</feature>
<keyword evidence="1" id="KW-1133">Transmembrane helix</keyword>
<evidence type="ECO:0000256" key="1">
    <source>
        <dbReference type="SAM" id="Phobius"/>
    </source>
</evidence>
<gene>
    <name evidence="3" type="ORF">SAMN05444000_10445</name>
</gene>
<dbReference type="Gene3D" id="1.20.5.160">
    <property type="entry name" value="Bacterial aa3 type cytochrome c oxidase subunit IV"/>
    <property type="match status" value="1"/>
</dbReference>
<dbReference type="InterPro" id="IPR012422">
    <property type="entry name" value="Cyt_c_oxidase_su4_bac-aa3"/>
</dbReference>
<evidence type="ECO:0000313" key="4">
    <source>
        <dbReference type="Proteomes" id="UP000183982"/>
    </source>
</evidence>
<dbReference type="EMBL" id="FQZQ01000004">
    <property type="protein sequence ID" value="SHI95790.1"/>
    <property type="molecule type" value="Genomic_DNA"/>
</dbReference>
<reference evidence="4" key="1">
    <citation type="submission" date="2016-11" db="EMBL/GenBank/DDBJ databases">
        <authorList>
            <person name="Varghese N."/>
            <person name="Submissions S."/>
        </authorList>
    </citation>
    <scope>NUCLEOTIDE SEQUENCE [LARGE SCALE GENOMIC DNA]</scope>
    <source>
        <strain evidence="4">DSM 100564</strain>
    </source>
</reference>
<keyword evidence="1" id="KW-0812">Transmembrane</keyword>
<keyword evidence="1" id="KW-0472">Membrane</keyword>
<protein>
    <submittedName>
        <fullName evidence="3">Aa3 type cytochrome c oxidase subunit IV</fullName>
    </submittedName>
</protein>
<accession>A0A1M6FDH6</accession>
<dbReference type="STRING" id="1470563.SAMN05444000_10445"/>
<dbReference type="AlphaFoldDB" id="A0A1M6FDH6"/>
<organism evidence="3 4">
    <name type="scientific">Shimia gijangensis</name>
    <dbReference type="NCBI Taxonomy" id="1470563"/>
    <lineage>
        <taxon>Bacteria</taxon>
        <taxon>Pseudomonadati</taxon>
        <taxon>Pseudomonadota</taxon>
        <taxon>Alphaproteobacteria</taxon>
        <taxon>Rhodobacterales</taxon>
        <taxon>Roseobacteraceae</taxon>
    </lineage>
</organism>
<dbReference type="RefSeq" id="WP_073249971.1">
    <property type="nucleotide sequence ID" value="NZ_FQZQ01000004.1"/>
</dbReference>
<dbReference type="InterPro" id="IPR036596">
    <property type="entry name" value="Cyt-C_aa3_sf"/>
</dbReference>
<keyword evidence="4" id="KW-1185">Reference proteome</keyword>